<dbReference type="EMBL" id="WLVL01000007">
    <property type="protein sequence ID" value="MTB70812.1"/>
    <property type="molecule type" value="Genomic_DNA"/>
</dbReference>
<evidence type="ECO:0000259" key="4">
    <source>
        <dbReference type="Pfam" id="PF13407"/>
    </source>
</evidence>
<proteinExistence type="inferred from homology"/>
<comment type="caution">
    <text evidence="5">The sequence shown here is derived from an EMBL/GenBank/DDBJ whole genome shotgun (WGS) entry which is preliminary data.</text>
</comment>
<organism evidence="5 6">
    <name type="scientific">Arsenicicoccus cauae</name>
    <dbReference type="NCBI Taxonomy" id="2663847"/>
    <lineage>
        <taxon>Bacteria</taxon>
        <taxon>Bacillati</taxon>
        <taxon>Actinomycetota</taxon>
        <taxon>Actinomycetes</taxon>
        <taxon>Micrococcales</taxon>
        <taxon>Intrasporangiaceae</taxon>
        <taxon>Arsenicicoccus</taxon>
    </lineage>
</organism>
<dbReference type="GO" id="GO:0030288">
    <property type="term" value="C:outer membrane-bounded periplasmic space"/>
    <property type="evidence" value="ECO:0007669"/>
    <property type="project" value="TreeGrafter"/>
</dbReference>
<dbReference type="Proteomes" id="UP000431092">
    <property type="component" value="Unassembled WGS sequence"/>
</dbReference>
<name>A0A6I3IA95_9MICO</name>
<evidence type="ECO:0000256" key="3">
    <source>
        <dbReference type="SAM" id="SignalP"/>
    </source>
</evidence>
<dbReference type="AlphaFoldDB" id="A0A6I3IA95"/>
<keyword evidence="3" id="KW-0732">Signal</keyword>
<dbReference type="PANTHER" id="PTHR30036">
    <property type="entry name" value="D-XYLOSE-BINDING PERIPLASMIC PROTEIN"/>
    <property type="match status" value="1"/>
</dbReference>
<dbReference type="Pfam" id="PF13407">
    <property type="entry name" value="Peripla_BP_4"/>
    <property type="match status" value="1"/>
</dbReference>
<evidence type="ECO:0000256" key="1">
    <source>
        <dbReference type="ARBA" id="ARBA00004196"/>
    </source>
</evidence>
<dbReference type="PROSITE" id="PS51257">
    <property type="entry name" value="PROKAR_LIPOPROTEIN"/>
    <property type="match status" value="1"/>
</dbReference>
<comment type="similarity">
    <text evidence="2">Belongs to the bacterial solute-binding protein 2 family.</text>
</comment>
<evidence type="ECO:0000313" key="5">
    <source>
        <dbReference type="EMBL" id="MTB70812.1"/>
    </source>
</evidence>
<dbReference type="Gene3D" id="3.40.50.2300">
    <property type="match status" value="2"/>
</dbReference>
<protein>
    <submittedName>
        <fullName evidence="5">Substrate-binding domain-containing protein</fullName>
    </submittedName>
</protein>
<dbReference type="GO" id="GO:0030246">
    <property type="term" value="F:carbohydrate binding"/>
    <property type="evidence" value="ECO:0007669"/>
    <property type="project" value="TreeGrafter"/>
</dbReference>
<dbReference type="InterPro" id="IPR050555">
    <property type="entry name" value="Bact_Solute-Bind_Prot2"/>
</dbReference>
<feature type="chain" id="PRO_5026134557" evidence="3">
    <location>
        <begin position="21"/>
        <end position="368"/>
    </location>
</feature>
<feature type="signal peptide" evidence="3">
    <location>
        <begin position="1"/>
        <end position="20"/>
    </location>
</feature>
<dbReference type="RefSeq" id="WP_154592171.1">
    <property type="nucleotide sequence ID" value="NZ_WLVL01000007.1"/>
</dbReference>
<evidence type="ECO:0000256" key="2">
    <source>
        <dbReference type="ARBA" id="ARBA00007639"/>
    </source>
</evidence>
<dbReference type="InterPro" id="IPR025997">
    <property type="entry name" value="SBP_2_dom"/>
</dbReference>
<dbReference type="InterPro" id="IPR028082">
    <property type="entry name" value="Peripla_BP_I"/>
</dbReference>
<reference evidence="5 6" key="1">
    <citation type="submission" date="2019-11" db="EMBL/GenBank/DDBJ databases">
        <title>Whole genome sequencing identifies a novel species of the genus Arsenicicoccus isolated from human blood.</title>
        <authorList>
            <person name="Jeong J.H."/>
            <person name="Kweon O.J."/>
            <person name="Kim H.R."/>
            <person name="Kim T.-H."/>
            <person name="Ha S.-M."/>
            <person name="Lee M.-K."/>
        </authorList>
    </citation>
    <scope>NUCLEOTIDE SEQUENCE [LARGE SCALE GENOMIC DNA]</scope>
    <source>
        <strain evidence="5 6">MKL-02</strain>
    </source>
</reference>
<dbReference type="PANTHER" id="PTHR30036:SF7">
    <property type="entry name" value="ABC TRANSPORTER PERIPLASMIC-BINDING PROTEIN YPHF"/>
    <property type="match status" value="1"/>
</dbReference>
<feature type="domain" description="Periplasmic binding protein" evidence="4">
    <location>
        <begin position="58"/>
        <end position="315"/>
    </location>
</feature>
<dbReference type="SUPFAM" id="SSF53822">
    <property type="entry name" value="Periplasmic binding protein-like I"/>
    <property type="match status" value="1"/>
</dbReference>
<comment type="subcellular location">
    <subcellularLocation>
        <location evidence="1">Cell envelope</location>
    </subcellularLocation>
</comment>
<gene>
    <name evidence="5" type="ORF">GGG17_02250</name>
</gene>
<keyword evidence="6" id="KW-1185">Reference proteome</keyword>
<sequence>MRNKHLIATALAGSTCLALAACSQGGTTTTDNKNSAGGTVQSATGQAPAPFAEGEVKIAIVQQSGQGDYFQQYLNGTKKQAEALKMKVTVYDAQNDNAQQATQLDQAIASGVKGIIVRHGFPDTLCPGVNKALDQGIKVVIYDVEIQKCAPRAVQTQQSDAKMASLVLDQMVKDVGTGKPVGYVNISGIAPLDRRDTVWKEYVAKNDWTQKFKTGKYTNSTATDTAPMVDNALKSNGDVVAVYAPYDELSKATLSALNDNPGMKGKVKVYGADISTADIELMTAEGSPWVATGATDPNAIGAAVVRTLALNLAGEVKESAKVEFPPILVTAQMLRDKGVKNMEDLRAAQPQLNISSVSSAAWIPTVTF</sequence>
<accession>A0A6I3IA95</accession>
<evidence type="ECO:0000313" key="6">
    <source>
        <dbReference type="Proteomes" id="UP000431092"/>
    </source>
</evidence>